<name>A0A895YE04_9ACTN</name>
<dbReference type="Proteomes" id="UP000662857">
    <property type="component" value="Chromosome"/>
</dbReference>
<organism evidence="1 2">
    <name type="scientific">Natronosporangium hydrolyticum</name>
    <dbReference type="NCBI Taxonomy" id="2811111"/>
    <lineage>
        <taxon>Bacteria</taxon>
        <taxon>Bacillati</taxon>
        <taxon>Actinomycetota</taxon>
        <taxon>Actinomycetes</taxon>
        <taxon>Micromonosporales</taxon>
        <taxon>Micromonosporaceae</taxon>
        <taxon>Natronosporangium</taxon>
    </lineage>
</organism>
<keyword evidence="2" id="KW-1185">Reference proteome</keyword>
<evidence type="ECO:0000313" key="1">
    <source>
        <dbReference type="EMBL" id="QSB13673.1"/>
    </source>
</evidence>
<dbReference type="RefSeq" id="WP_239675772.1">
    <property type="nucleotide sequence ID" value="NZ_CP070499.1"/>
</dbReference>
<accession>A0A895YE04</accession>
<reference evidence="1" key="1">
    <citation type="submission" date="2021-02" db="EMBL/GenBank/DDBJ databases">
        <title>Natrosporangium hydrolyticum gen. nov., sp. nov, a haloalkaliphilic actinobacterium from a soda solonchak soil.</title>
        <authorList>
            <person name="Sorokin D.Y."/>
            <person name="Khijniak T.V."/>
            <person name="Zakharycheva A.P."/>
            <person name="Boueva O.V."/>
            <person name="Ariskina E.V."/>
            <person name="Hahnke R.L."/>
            <person name="Bunk B."/>
            <person name="Sproer C."/>
            <person name="Schumann P."/>
            <person name="Evtushenko L.I."/>
            <person name="Kublanov I.V."/>
        </authorList>
    </citation>
    <scope>NUCLEOTIDE SEQUENCE</scope>
    <source>
        <strain evidence="1">DSM 106523</strain>
    </source>
</reference>
<gene>
    <name evidence="1" type="ORF">JQS43_19145</name>
</gene>
<proteinExistence type="predicted"/>
<protein>
    <submittedName>
        <fullName evidence="1">Uncharacterized protein</fullName>
    </submittedName>
</protein>
<dbReference type="KEGG" id="nhy:JQS43_19145"/>
<evidence type="ECO:0000313" key="2">
    <source>
        <dbReference type="Proteomes" id="UP000662857"/>
    </source>
</evidence>
<sequence length="69" mass="7219">MDRYAEMVVPAATRVGQRVANLGVDTTSAGSVVHNSDVDAATTLHRQSGTAAEQGSFLSRPVNSWTTAT</sequence>
<dbReference type="EMBL" id="CP070499">
    <property type="protein sequence ID" value="QSB13673.1"/>
    <property type="molecule type" value="Genomic_DNA"/>
</dbReference>
<dbReference type="AlphaFoldDB" id="A0A895YE04"/>